<comment type="caution">
    <text evidence="2">The sequence shown here is derived from an EMBL/GenBank/DDBJ whole genome shotgun (WGS) entry which is preliminary data.</text>
</comment>
<reference evidence="2" key="1">
    <citation type="submission" date="2018-11" db="EMBL/GenBank/DDBJ databases">
        <authorList>
            <consortium name="Pathogen Informatics"/>
        </authorList>
    </citation>
    <scope>NUCLEOTIDE SEQUENCE</scope>
</reference>
<feature type="region of interest" description="Disordered" evidence="1">
    <location>
        <begin position="44"/>
        <end position="63"/>
    </location>
</feature>
<dbReference type="EMBL" id="CAAALY010045073">
    <property type="protein sequence ID" value="VEL20165.1"/>
    <property type="molecule type" value="Genomic_DNA"/>
</dbReference>
<evidence type="ECO:0000313" key="3">
    <source>
        <dbReference type="Proteomes" id="UP000784294"/>
    </source>
</evidence>
<feature type="compositionally biased region" description="Low complexity" evidence="1">
    <location>
        <begin position="46"/>
        <end position="63"/>
    </location>
</feature>
<proteinExistence type="predicted"/>
<dbReference type="Proteomes" id="UP000784294">
    <property type="component" value="Unassembled WGS sequence"/>
</dbReference>
<feature type="region of interest" description="Disordered" evidence="1">
    <location>
        <begin position="84"/>
        <end position="106"/>
    </location>
</feature>
<organism evidence="2 3">
    <name type="scientific">Protopolystoma xenopodis</name>
    <dbReference type="NCBI Taxonomy" id="117903"/>
    <lineage>
        <taxon>Eukaryota</taxon>
        <taxon>Metazoa</taxon>
        <taxon>Spiralia</taxon>
        <taxon>Lophotrochozoa</taxon>
        <taxon>Platyhelminthes</taxon>
        <taxon>Monogenea</taxon>
        <taxon>Polyopisthocotylea</taxon>
        <taxon>Polystomatidea</taxon>
        <taxon>Polystomatidae</taxon>
        <taxon>Protopolystoma</taxon>
    </lineage>
</organism>
<evidence type="ECO:0000256" key="1">
    <source>
        <dbReference type="SAM" id="MobiDB-lite"/>
    </source>
</evidence>
<evidence type="ECO:0000313" key="2">
    <source>
        <dbReference type="EMBL" id="VEL20165.1"/>
    </source>
</evidence>
<name>A0A3S5AC85_9PLAT</name>
<keyword evidence="3" id="KW-1185">Reference proteome</keyword>
<accession>A0A3S5AC85</accession>
<feature type="region of interest" description="Disordered" evidence="1">
    <location>
        <begin position="1"/>
        <end position="22"/>
    </location>
</feature>
<gene>
    <name evidence="2" type="ORF">PXEA_LOCUS13605</name>
</gene>
<dbReference type="AlphaFoldDB" id="A0A3S5AC85"/>
<sequence>MAERVAEARKRHLSRSVEMARQHQFSSTPPISFILPFTSPSPLPASPSLARVSNTSSSSPGHVSLSLNSSNFVHEGNRIISDQVKSKGSHLGPRIRRGSGNISDDTKAESCTLTADQSLSLYPNLSLMLDAPSSVALRKAESIVQYQSQANLHILRTIYQGEFLAELSFSQYHRPRIC</sequence>
<protein>
    <submittedName>
        <fullName evidence="2">Uncharacterized protein</fullName>
    </submittedName>
</protein>